<dbReference type="PANTHER" id="PTHR10587">
    <property type="entry name" value="GLYCOSYL TRANSFERASE-RELATED"/>
    <property type="match status" value="1"/>
</dbReference>
<feature type="region of interest" description="Disordered" evidence="1">
    <location>
        <begin position="25"/>
        <end position="64"/>
    </location>
</feature>
<dbReference type="PROSITE" id="PS51677">
    <property type="entry name" value="NODB"/>
    <property type="match status" value="1"/>
</dbReference>
<evidence type="ECO:0000259" key="2">
    <source>
        <dbReference type="PROSITE" id="PS51677"/>
    </source>
</evidence>
<sequence length="296" mass="30701">MTRTPDRRSFLLAAAMALAGCAPGRQGPGPAAHPLAAGARDPARRPSAGLTAHTGAAPGPVPTRNQVTAMYAGRTTKYWGLEAPGVLTRLPPGTTGVALTFDFCGGVNGNGADLALLSVLRQQHVPATLFLSSRWITANPALAMNLAGDPLFELANHGTSHRPLSVTGRSAYGIRGTRNPAEVYDEIMTNDACLTQLTGRRSRYFRPGTAYLDDVSAAIVRSLGLIPVGFSINGDAGATFPAATVTREISLARAGDIVIAHGNHPGGGTAPGVEHALKVMKARGDTFLPLPRTTNA</sequence>
<dbReference type="InterPro" id="IPR011330">
    <property type="entry name" value="Glyco_hydro/deAcase_b/a-brl"/>
</dbReference>
<comment type="caution">
    <text evidence="3">The sequence shown here is derived from an EMBL/GenBank/DDBJ whole genome shotgun (WGS) entry which is preliminary data.</text>
</comment>
<dbReference type="EMBL" id="RBIR01000001">
    <property type="protein sequence ID" value="RKR30516.1"/>
    <property type="molecule type" value="Genomic_DNA"/>
</dbReference>
<feature type="domain" description="NodB homology" evidence="2">
    <location>
        <begin position="95"/>
        <end position="296"/>
    </location>
</feature>
<dbReference type="InterPro" id="IPR002509">
    <property type="entry name" value="NODB_dom"/>
</dbReference>
<evidence type="ECO:0000256" key="1">
    <source>
        <dbReference type="SAM" id="MobiDB-lite"/>
    </source>
</evidence>
<proteinExistence type="predicted"/>
<feature type="compositionally biased region" description="Low complexity" evidence="1">
    <location>
        <begin position="28"/>
        <end position="40"/>
    </location>
</feature>
<accession>A0A495FPY6</accession>
<evidence type="ECO:0000313" key="3">
    <source>
        <dbReference type="EMBL" id="RKR30516.1"/>
    </source>
</evidence>
<dbReference type="RefSeq" id="WP_244208231.1">
    <property type="nucleotide sequence ID" value="NZ_RBIR01000001.1"/>
</dbReference>
<evidence type="ECO:0000313" key="4">
    <source>
        <dbReference type="Proteomes" id="UP000276055"/>
    </source>
</evidence>
<dbReference type="Gene3D" id="3.20.20.370">
    <property type="entry name" value="Glycoside hydrolase/deacetylase"/>
    <property type="match status" value="1"/>
</dbReference>
<reference evidence="3 4" key="1">
    <citation type="submission" date="2018-10" db="EMBL/GenBank/DDBJ databases">
        <title>Genomic Encyclopedia of Type Strains, Phase IV (KMG-IV): sequencing the most valuable type-strain genomes for metagenomic binning, comparative biology and taxonomic classification.</title>
        <authorList>
            <person name="Goeker M."/>
        </authorList>
    </citation>
    <scope>NUCLEOTIDE SEQUENCE [LARGE SCALE GENOMIC DNA]</scope>
    <source>
        <strain evidence="3 4">DSM 25586</strain>
    </source>
</reference>
<dbReference type="SUPFAM" id="SSF88713">
    <property type="entry name" value="Glycoside hydrolase/deacetylase"/>
    <property type="match status" value="1"/>
</dbReference>
<dbReference type="InterPro" id="IPR050248">
    <property type="entry name" value="Polysacc_deacetylase_ArnD"/>
</dbReference>
<dbReference type="Proteomes" id="UP000276055">
    <property type="component" value="Unassembled WGS sequence"/>
</dbReference>
<organism evidence="3 4">
    <name type="scientific">Arthrobacter oryzae</name>
    <dbReference type="NCBI Taxonomy" id="409290"/>
    <lineage>
        <taxon>Bacteria</taxon>
        <taxon>Bacillati</taxon>
        <taxon>Actinomycetota</taxon>
        <taxon>Actinomycetes</taxon>
        <taxon>Micrococcales</taxon>
        <taxon>Micrococcaceae</taxon>
        <taxon>Arthrobacter</taxon>
    </lineage>
</organism>
<protein>
    <submittedName>
        <fullName evidence="3">Peptidoglycan/xylan/chitin deacetylase (PgdA/CDA1 family)</fullName>
    </submittedName>
</protein>
<dbReference type="PROSITE" id="PS51257">
    <property type="entry name" value="PROKAR_LIPOPROTEIN"/>
    <property type="match status" value="1"/>
</dbReference>
<dbReference type="Pfam" id="PF01522">
    <property type="entry name" value="Polysacc_deac_1"/>
    <property type="match status" value="1"/>
</dbReference>
<dbReference type="InterPro" id="IPR006311">
    <property type="entry name" value="TAT_signal"/>
</dbReference>
<dbReference type="AlphaFoldDB" id="A0A495FPY6"/>
<dbReference type="GO" id="GO:0005975">
    <property type="term" value="P:carbohydrate metabolic process"/>
    <property type="evidence" value="ECO:0007669"/>
    <property type="project" value="InterPro"/>
</dbReference>
<dbReference type="GO" id="GO:0016810">
    <property type="term" value="F:hydrolase activity, acting on carbon-nitrogen (but not peptide) bonds"/>
    <property type="evidence" value="ECO:0007669"/>
    <property type="project" value="InterPro"/>
</dbReference>
<gene>
    <name evidence="3" type="ORF">C8D78_0841</name>
</gene>
<name>A0A495FPY6_9MICC</name>
<dbReference type="PROSITE" id="PS51318">
    <property type="entry name" value="TAT"/>
    <property type="match status" value="1"/>
</dbReference>
<dbReference type="PANTHER" id="PTHR10587:SF134">
    <property type="entry name" value="SECRETED PROTEIN"/>
    <property type="match status" value="1"/>
</dbReference>